<name>A0AAW2RDK1_SESRA</name>
<feature type="signal peptide" evidence="1">
    <location>
        <begin position="1"/>
        <end position="28"/>
    </location>
</feature>
<keyword evidence="1" id="KW-0732">Signal</keyword>
<reference evidence="2" key="2">
    <citation type="journal article" date="2024" name="Plant">
        <title>Genomic evolution and insights into agronomic trait innovations of Sesamum species.</title>
        <authorList>
            <person name="Miao H."/>
            <person name="Wang L."/>
            <person name="Qu L."/>
            <person name="Liu H."/>
            <person name="Sun Y."/>
            <person name="Le M."/>
            <person name="Wang Q."/>
            <person name="Wei S."/>
            <person name="Zheng Y."/>
            <person name="Lin W."/>
            <person name="Duan Y."/>
            <person name="Cao H."/>
            <person name="Xiong S."/>
            <person name="Wang X."/>
            <person name="Wei L."/>
            <person name="Li C."/>
            <person name="Ma Q."/>
            <person name="Ju M."/>
            <person name="Zhao R."/>
            <person name="Li G."/>
            <person name="Mu C."/>
            <person name="Tian Q."/>
            <person name="Mei H."/>
            <person name="Zhang T."/>
            <person name="Gao T."/>
            <person name="Zhang H."/>
        </authorList>
    </citation>
    <scope>NUCLEOTIDE SEQUENCE</scope>
    <source>
        <strain evidence="2">G02</strain>
    </source>
</reference>
<feature type="chain" id="PRO_5043789071" evidence="1">
    <location>
        <begin position="29"/>
        <end position="236"/>
    </location>
</feature>
<sequence>MTPLLFSCPPSFRLFFLSLHSLFSSLSSVPSFPPPKSLVPSPTSSSTFLHLRTTHNPPTTVFVTSSPLLRPSSATLLRFFIFRDDRFVKIRVASNHRDLEFDPAKSGMVFKVNHGVSVKLSGGINVFSLYSVSNSKIWVFALRLIGDEGGGEALKLMKCAVIDCCLPVFSIRVFFGFLILGERNGVRVFPLQPLVKGNHRKEKKNNGKRYNSKNGFTNGVDAVKGNGGRTVAQMGI</sequence>
<organism evidence="2">
    <name type="scientific">Sesamum radiatum</name>
    <name type="common">Black benniseed</name>
    <dbReference type="NCBI Taxonomy" id="300843"/>
    <lineage>
        <taxon>Eukaryota</taxon>
        <taxon>Viridiplantae</taxon>
        <taxon>Streptophyta</taxon>
        <taxon>Embryophyta</taxon>
        <taxon>Tracheophyta</taxon>
        <taxon>Spermatophyta</taxon>
        <taxon>Magnoliopsida</taxon>
        <taxon>eudicotyledons</taxon>
        <taxon>Gunneridae</taxon>
        <taxon>Pentapetalae</taxon>
        <taxon>asterids</taxon>
        <taxon>lamiids</taxon>
        <taxon>Lamiales</taxon>
        <taxon>Pedaliaceae</taxon>
        <taxon>Sesamum</taxon>
    </lineage>
</organism>
<proteinExistence type="predicted"/>
<gene>
    <name evidence="2" type="ORF">Sradi_3114400</name>
</gene>
<evidence type="ECO:0000256" key="1">
    <source>
        <dbReference type="SAM" id="SignalP"/>
    </source>
</evidence>
<dbReference type="AlphaFoldDB" id="A0AAW2RDK1"/>
<protein>
    <submittedName>
        <fullName evidence="2">Uncharacterized protein</fullName>
    </submittedName>
</protein>
<accession>A0AAW2RDK1</accession>
<comment type="caution">
    <text evidence="2">The sequence shown here is derived from an EMBL/GenBank/DDBJ whole genome shotgun (WGS) entry which is preliminary data.</text>
</comment>
<dbReference type="EMBL" id="JACGWJ010000013">
    <property type="protein sequence ID" value="KAL0378089.1"/>
    <property type="molecule type" value="Genomic_DNA"/>
</dbReference>
<dbReference type="PANTHER" id="PTHR37383">
    <property type="entry name" value="OS01G0694200 PROTEIN"/>
    <property type="match status" value="1"/>
</dbReference>
<reference evidence="2" key="1">
    <citation type="submission" date="2020-06" db="EMBL/GenBank/DDBJ databases">
        <authorList>
            <person name="Li T."/>
            <person name="Hu X."/>
            <person name="Zhang T."/>
            <person name="Song X."/>
            <person name="Zhang H."/>
            <person name="Dai N."/>
            <person name="Sheng W."/>
            <person name="Hou X."/>
            <person name="Wei L."/>
        </authorList>
    </citation>
    <scope>NUCLEOTIDE SEQUENCE</scope>
    <source>
        <strain evidence="2">G02</strain>
        <tissue evidence="2">Leaf</tissue>
    </source>
</reference>
<dbReference type="PANTHER" id="PTHR37383:SF1">
    <property type="entry name" value="OS01G0694200 PROTEIN"/>
    <property type="match status" value="1"/>
</dbReference>
<evidence type="ECO:0000313" key="2">
    <source>
        <dbReference type="EMBL" id="KAL0378089.1"/>
    </source>
</evidence>